<dbReference type="InterPro" id="IPR037022">
    <property type="entry name" value="Formyl_trans_C_sf"/>
</dbReference>
<dbReference type="HAMAP" id="MF_00182">
    <property type="entry name" value="Formyl_trans"/>
    <property type="match status" value="1"/>
</dbReference>
<proteinExistence type="inferred from homology"/>
<dbReference type="InterPro" id="IPR011034">
    <property type="entry name" value="Formyl_transferase-like_C_sf"/>
</dbReference>
<evidence type="ECO:0000256" key="2">
    <source>
        <dbReference type="ARBA" id="ARBA00010699"/>
    </source>
</evidence>
<comment type="function">
    <text evidence="1 8">Attaches a formyl group to the free amino group of methionyl-tRNA(fMet). The formyl group appears to play a dual role in the initiator identity of N-formylmethionyl-tRNA by promoting its recognition by IF2 and preventing the misappropriation of this tRNA by the elongation apparatus.</text>
</comment>
<keyword evidence="5 8" id="KW-0808">Transferase</keyword>
<evidence type="ECO:0000256" key="1">
    <source>
        <dbReference type="ARBA" id="ARBA00002606"/>
    </source>
</evidence>
<dbReference type="Proteomes" id="UP000654401">
    <property type="component" value="Unassembled WGS sequence"/>
</dbReference>
<dbReference type="Gene3D" id="3.10.25.10">
    <property type="entry name" value="Formyl transferase, C-terminal domain"/>
    <property type="match status" value="1"/>
</dbReference>
<dbReference type="InterPro" id="IPR005794">
    <property type="entry name" value="Fmt"/>
</dbReference>
<comment type="catalytic activity">
    <reaction evidence="7 8">
        <text>L-methionyl-tRNA(fMet) + (6R)-10-formyltetrahydrofolate = N-formyl-L-methionyl-tRNA(fMet) + (6S)-5,6,7,8-tetrahydrofolate + H(+)</text>
        <dbReference type="Rhea" id="RHEA:24380"/>
        <dbReference type="Rhea" id="RHEA-COMP:9952"/>
        <dbReference type="Rhea" id="RHEA-COMP:9953"/>
        <dbReference type="ChEBI" id="CHEBI:15378"/>
        <dbReference type="ChEBI" id="CHEBI:57453"/>
        <dbReference type="ChEBI" id="CHEBI:78530"/>
        <dbReference type="ChEBI" id="CHEBI:78844"/>
        <dbReference type="ChEBI" id="CHEBI:195366"/>
        <dbReference type="EC" id="2.1.2.9"/>
    </reaction>
</comment>
<dbReference type="InterPro" id="IPR041711">
    <property type="entry name" value="Met-tRNA-FMT_N"/>
</dbReference>
<feature type="binding site" evidence="8">
    <location>
        <begin position="109"/>
        <end position="112"/>
    </location>
    <ligand>
        <name>(6S)-5,6,7,8-tetrahydrofolate</name>
        <dbReference type="ChEBI" id="CHEBI:57453"/>
    </ligand>
</feature>
<dbReference type="InterPro" id="IPR005793">
    <property type="entry name" value="Formyl_trans_C"/>
</dbReference>
<dbReference type="InterPro" id="IPR002376">
    <property type="entry name" value="Formyl_transf_N"/>
</dbReference>
<dbReference type="Pfam" id="PF02911">
    <property type="entry name" value="Formyl_trans_C"/>
    <property type="match status" value="1"/>
</dbReference>
<dbReference type="PROSITE" id="PS00373">
    <property type="entry name" value="GART"/>
    <property type="match status" value="1"/>
</dbReference>
<reference evidence="11 12" key="1">
    <citation type="submission" date="2020-08" db="EMBL/GenBank/DDBJ databases">
        <title>Bridging the membrane lipid divide: bacteria of the FCB group superphylum have the potential to synthesize archaeal ether lipids.</title>
        <authorList>
            <person name="Villanueva L."/>
            <person name="Von Meijenfeldt F.A.B."/>
            <person name="Westbye A.B."/>
            <person name="Yadav S."/>
            <person name="Hopmans E.C."/>
            <person name="Dutilh B.E."/>
            <person name="Sinninghe Damste J.S."/>
        </authorList>
    </citation>
    <scope>NUCLEOTIDE SEQUENCE [LARGE SCALE GENOMIC DNA]</scope>
    <source>
        <strain evidence="11">NIOZ-UU100</strain>
    </source>
</reference>
<comment type="caution">
    <text evidence="11">The sequence shown here is derived from an EMBL/GenBank/DDBJ whole genome shotgun (WGS) entry which is preliminary data.</text>
</comment>
<keyword evidence="6 8" id="KW-0648">Protein biosynthesis</keyword>
<evidence type="ECO:0000256" key="8">
    <source>
        <dbReference type="HAMAP-Rule" id="MF_00182"/>
    </source>
</evidence>
<dbReference type="PANTHER" id="PTHR11138">
    <property type="entry name" value="METHIONYL-TRNA FORMYLTRANSFERASE"/>
    <property type="match status" value="1"/>
</dbReference>
<feature type="domain" description="Formyl transferase N-terminal" evidence="9">
    <location>
        <begin position="1"/>
        <end position="179"/>
    </location>
</feature>
<evidence type="ECO:0000256" key="7">
    <source>
        <dbReference type="ARBA" id="ARBA00048558"/>
    </source>
</evidence>
<dbReference type="EC" id="2.1.2.9" evidence="3 8"/>
<feature type="domain" description="Formyl transferase C-terminal" evidence="10">
    <location>
        <begin position="203"/>
        <end position="302"/>
    </location>
</feature>
<gene>
    <name evidence="8 11" type="primary">fmt</name>
    <name evidence="11" type="ORF">H8D24_04870</name>
</gene>
<protein>
    <recommendedName>
        <fullName evidence="4 8">Methionyl-tRNA formyltransferase</fullName>
        <ecNumber evidence="3 8">2.1.2.9</ecNumber>
    </recommendedName>
</protein>
<dbReference type="InterPro" id="IPR044135">
    <property type="entry name" value="Met-tRNA-FMT_C"/>
</dbReference>
<dbReference type="AlphaFoldDB" id="A0A8J6P3V9"/>
<dbReference type="Gene3D" id="3.40.50.170">
    <property type="entry name" value="Formyl transferase, N-terminal domain"/>
    <property type="match status" value="1"/>
</dbReference>
<dbReference type="InterPro" id="IPR036477">
    <property type="entry name" value="Formyl_transf_N_sf"/>
</dbReference>
<evidence type="ECO:0000256" key="4">
    <source>
        <dbReference type="ARBA" id="ARBA00016014"/>
    </source>
</evidence>
<dbReference type="InterPro" id="IPR001555">
    <property type="entry name" value="GART_AS"/>
</dbReference>
<dbReference type="Pfam" id="PF00551">
    <property type="entry name" value="Formyl_trans_N"/>
    <property type="match status" value="1"/>
</dbReference>
<dbReference type="EMBL" id="JACNFK010000026">
    <property type="protein sequence ID" value="MBC8519724.1"/>
    <property type="molecule type" value="Genomic_DNA"/>
</dbReference>
<dbReference type="NCBIfam" id="TIGR00460">
    <property type="entry name" value="fmt"/>
    <property type="match status" value="1"/>
</dbReference>
<evidence type="ECO:0000256" key="5">
    <source>
        <dbReference type="ARBA" id="ARBA00022679"/>
    </source>
</evidence>
<evidence type="ECO:0000259" key="9">
    <source>
        <dbReference type="Pfam" id="PF00551"/>
    </source>
</evidence>
<evidence type="ECO:0000256" key="6">
    <source>
        <dbReference type="ARBA" id="ARBA00022917"/>
    </source>
</evidence>
<evidence type="ECO:0000313" key="12">
    <source>
        <dbReference type="Proteomes" id="UP000654401"/>
    </source>
</evidence>
<dbReference type="SUPFAM" id="SSF53328">
    <property type="entry name" value="Formyltransferase"/>
    <property type="match status" value="1"/>
</dbReference>
<evidence type="ECO:0000313" key="11">
    <source>
        <dbReference type="EMBL" id="MBC8519724.1"/>
    </source>
</evidence>
<dbReference type="SUPFAM" id="SSF50486">
    <property type="entry name" value="FMT C-terminal domain-like"/>
    <property type="match status" value="1"/>
</dbReference>
<comment type="similarity">
    <text evidence="2 8">Belongs to the Fmt family.</text>
</comment>
<dbReference type="CDD" id="cd08704">
    <property type="entry name" value="Met_tRNA_FMT_C"/>
    <property type="match status" value="1"/>
</dbReference>
<dbReference type="GO" id="GO:0005829">
    <property type="term" value="C:cytosol"/>
    <property type="evidence" value="ECO:0007669"/>
    <property type="project" value="TreeGrafter"/>
</dbReference>
<accession>A0A8J6P3V9</accession>
<dbReference type="FunFam" id="3.40.50.170:FF:000003">
    <property type="entry name" value="Methionyl-tRNA formyltransferase"/>
    <property type="match status" value="1"/>
</dbReference>
<organism evidence="11 12">
    <name type="scientific">Candidatus Thiopontia autotrophica</name>
    <dbReference type="NCBI Taxonomy" id="2841688"/>
    <lineage>
        <taxon>Bacteria</taxon>
        <taxon>Pseudomonadati</taxon>
        <taxon>Pseudomonadota</taxon>
        <taxon>Gammaproteobacteria</taxon>
        <taxon>Candidatus Thiopontia</taxon>
    </lineage>
</organism>
<dbReference type="CDD" id="cd08646">
    <property type="entry name" value="FMT_core_Met-tRNA-FMT_N"/>
    <property type="match status" value="1"/>
</dbReference>
<dbReference type="PANTHER" id="PTHR11138:SF5">
    <property type="entry name" value="METHIONYL-TRNA FORMYLTRANSFERASE, MITOCHONDRIAL"/>
    <property type="match status" value="1"/>
</dbReference>
<dbReference type="GO" id="GO:0004479">
    <property type="term" value="F:methionyl-tRNA formyltransferase activity"/>
    <property type="evidence" value="ECO:0007669"/>
    <property type="project" value="UniProtKB-UniRule"/>
</dbReference>
<evidence type="ECO:0000259" key="10">
    <source>
        <dbReference type="Pfam" id="PF02911"/>
    </source>
</evidence>
<evidence type="ECO:0000256" key="3">
    <source>
        <dbReference type="ARBA" id="ARBA00012261"/>
    </source>
</evidence>
<sequence length="315" mass="34387">MRIIFAGTPDFSVSALNALLESSHEVVAVYTQPDRPAGRGRKLRASPVKERAVIAGLPVFQPATLRDSDEQEKLVALQADLMVVVAYGLILPPEALQAPRFGCLNIHASLLPRWRGAAPIQRAILAGDSESGVTIMQMDEGLDTGDMLMKLSTPIQPTDNAQLLHDRLAKMGADALMNTIRQIEQQLLAPEPQHEADATYAEKLNKNEANINWQDSAEEILHKINAFNPWPVAQTTWDGKVVRIWRGAVIDQNKKMSNTPAGTTTKVSTDGINVATSDGVLSILELQLPGKRPMSTADFLNARPQLKESGMQFVS</sequence>
<name>A0A8J6P3V9_9GAMM</name>